<feature type="compositionally biased region" description="Polar residues" evidence="4">
    <location>
        <begin position="898"/>
        <end position="915"/>
    </location>
</feature>
<name>A0AAD3Y3H8_NEPGR</name>
<feature type="compositionally biased region" description="Polar residues" evidence="4">
    <location>
        <begin position="405"/>
        <end position="418"/>
    </location>
</feature>
<dbReference type="EMBL" id="BSYO01000030">
    <property type="protein sequence ID" value="GMH25994.1"/>
    <property type="molecule type" value="Genomic_DNA"/>
</dbReference>
<evidence type="ECO:0000256" key="1">
    <source>
        <dbReference type="ARBA" id="ARBA00004123"/>
    </source>
</evidence>
<sequence length="998" mass="111054">MEVLKNNPDLEIGSSVESFQKVLDSQQELFHCQIDQFRNIVVTQCKLTGVNPLSQEMAAGAMSVKIGKRPKDLLNPKAVKYMQSVFSIKDAISKKESREISARFGVTVTQVRDFFASRRSRVRKFVCLSKDRSSASMEAQDDIPTTSDSAISINPLPLSSVAPPSAEEEASCSKQEEVLPSIGESDKHFVDSIFKLMRKEETFSGEVKLMEWILQIENPSVLCWFLTKGGLMILATWLSQAASEEQTSVLVVALKVLCHLPLHKALPVQMSVILQAVNRLRFFRTADISNRSRILLSRWSKMFARNQALRNRNGMKSFTDAQKERNLNRRIGEMVGDESWQSAADLPDVLAPHGSVEDIRNMESAQAVKLLTSSDDSNKKHILGLYSNHNKVRRKVLLVEQPGQKTFGKSSNQTSKAAPSSHCRPITADEIEKAKKRAHFMLRKGDKTGLSSNDSKKMKCEDQRKASSLLTNDLLLASEAYLRPKLDTQKKARVLPPNHTKQVESPDDKKPSLERKEPLWEKCKMVQIKWQTPPEIWINPTWSVRAGENSKEVQVQSNRTRREKEILYQTPFDAPSDPKEPWDIEMDYDDSLTPVIPIEQLPDTDAIEEPQGVELSGVSTDTTSLQSGEGGAAPMPDFELLAVLLKNPDLVFALTSGQANGLSSEDTVKLLDMIKSSGGSGMLNGSAGKTEERKVEVSLPSPTPVRNSEVSLPSPTPTQPSRIDVSLPSPTPSSNPALSGWRLEAAKNPFSWRTPTVPGAATVAVPLSSGSQQHQTVEFPATIPSHPLPPLAATVPEAQPGASQLLSPALTHIPPSINQQPTLLKPAQQMVPGRDFSTLSMPPTPPWVPFQPESQSQSLSRQPQQHSNLPEPLRFPPDANSPFMEASPVPEPWRARQGSASNSHSLANQQQNYNASVGGPRERSSHPHPSWQRNETGFESWSPENSPRRDRYREQAHGWSWNYSERRMNSARGHGPPDWSRHHNSSGTRRWRDHDKRR</sequence>
<dbReference type="GO" id="GO:0003677">
    <property type="term" value="F:DNA binding"/>
    <property type="evidence" value="ECO:0007669"/>
    <property type="project" value="UniProtKB-UniRule"/>
</dbReference>
<feature type="DNA-binding region" description="Homeobox" evidence="3">
    <location>
        <begin position="67"/>
        <end position="126"/>
    </location>
</feature>
<feature type="region of interest" description="Disordered" evidence="4">
    <location>
        <begin position="444"/>
        <end position="464"/>
    </location>
</feature>
<accession>A0AAD3Y3H8</accession>
<dbReference type="GO" id="GO:0010228">
    <property type="term" value="P:vegetative to reproductive phase transition of meristem"/>
    <property type="evidence" value="ECO:0007669"/>
    <property type="project" value="TreeGrafter"/>
</dbReference>
<dbReference type="CDD" id="cd00086">
    <property type="entry name" value="homeodomain"/>
    <property type="match status" value="1"/>
</dbReference>
<feature type="compositionally biased region" description="Polar residues" evidence="4">
    <location>
        <begin position="931"/>
        <end position="945"/>
    </location>
</feature>
<feature type="region of interest" description="Disordered" evidence="4">
    <location>
        <begin position="833"/>
        <end position="998"/>
    </location>
</feature>
<evidence type="ECO:0000256" key="2">
    <source>
        <dbReference type="ARBA" id="ARBA00023125"/>
    </source>
</evidence>
<dbReference type="SUPFAM" id="SSF46689">
    <property type="entry name" value="Homeodomain-like"/>
    <property type="match status" value="1"/>
</dbReference>
<keyword evidence="2 3" id="KW-0238">DNA-binding</keyword>
<dbReference type="AlphaFoldDB" id="A0AAD3Y3H8"/>
<reference evidence="6" key="1">
    <citation type="submission" date="2023-05" db="EMBL/GenBank/DDBJ databases">
        <title>Nepenthes gracilis genome sequencing.</title>
        <authorList>
            <person name="Fukushima K."/>
        </authorList>
    </citation>
    <scope>NUCLEOTIDE SEQUENCE</scope>
    <source>
        <strain evidence="6">SING2019-196</strain>
    </source>
</reference>
<dbReference type="SMART" id="SM00389">
    <property type="entry name" value="HOX"/>
    <property type="match status" value="1"/>
</dbReference>
<feature type="compositionally biased region" description="Basic and acidic residues" evidence="4">
    <location>
        <begin position="501"/>
        <end position="516"/>
    </location>
</feature>
<evidence type="ECO:0000256" key="4">
    <source>
        <dbReference type="SAM" id="MobiDB-lite"/>
    </source>
</evidence>
<organism evidence="6 7">
    <name type="scientific">Nepenthes gracilis</name>
    <name type="common">Slender pitcher plant</name>
    <dbReference type="NCBI Taxonomy" id="150966"/>
    <lineage>
        <taxon>Eukaryota</taxon>
        <taxon>Viridiplantae</taxon>
        <taxon>Streptophyta</taxon>
        <taxon>Embryophyta</taxon>
        <taxon>Tracheophyta</taxon>
        <taxon>Spermatophyta</taxon>
        <taxon>Magnoliopsida</taxon>
        <taxon>eudicotyledons</taxon>
        <taxon>Gunneridae</taxon>
        <taxon>Pentapetalae</taxon>
        <taxon>Caryophyllales</taxon>
        <taxon>Nepenthaceae</taxon>
        <taxon>Nepenthes</taxon>
    </lineage>
</organism>
<protein>
    <recommendedName>
        <fullName evidence="5">Homeobox domain-containing protein</fullName>
    </recommendedName>
</protein>
<feature type="region of interest" description="Disordered" evidence="4">
    <location>
        <begin position="676"/>
        <end position="739"/>
    </location>
</feature>
<dbReference type="SUPFAM" id="SSF47676">
    <property type="entry name" value="Conserved domain common to transcription factors TFIIS, elongin A, CRSP70"/>
    <property type="match status" value="1"/>
</dbReference>
<dbReference type="Gene3D" id="1.10.10.60">
    <property type="entry name" value="Homeodomain-like"/>
    <property type="match status" value="1"/>
</dbReference>
<keyword evidence="3" id="KW-0371">Homeobox</keyword>
<keyword evidence="3" id="KW-0539">Nucleus</keyword>
<dbReference type="InterPro" id="IPR035441">
    <property type="entry name" value="TFIIS/LEDGF_dom_sf"/>
</dbReference>
<dbReference type="PROSITE" id="PS50071">
    <property type="entry name" value="HOMEOBOX_2"/>
    <property type="match status" value="1"/>
</dbReference>
<dbReference type="PANTHER" id="PTHR33400:SF6">
    <property type="entry name" value="HOMEOBOX PROTEIN LUMINIDEPENDENS"/>
    <property type="match status" value="1"/>
</dbReference>
<feature type="compositionally biased region" description="Basic and acidic residues" evidence="4">
    <location>
        <begin position="454"/>
        <end position="464"/>
    </location>
</feature>
<feature type="region of interest" description="Disordered" evidence="4">
    <location>
        <begin position="405"/>
        <end position="424"/>
    </location>
</feature>
<feature type="compositionally biased region" description="Low complexity" evidence="4">
    <location>
        <begin position="854"/>
        <end position="867"/>
    </location>
</feature>
<dbReference type="Proteomes" id="UP001279734">
    <property type="component" value="Unassembled WGS sequence"/>
</dbReference>
<feature type="region of interest" description="Disordered" evidence="4">
    <location>
        <begin position="488"/>
        <end position="516"/>
    </location>
</feature>
<keyword evidence="7" id="KW-1185">Reference proteome</keyword>
<feature type="compositionally biased region" description="Basic and acidic residues" evidence="4">
    <location>
        <begin position="946"/>
        <end position="956"/>
    </location>
</feature>
<feature type="compositionally biased region" description="Polar residues" evidence="4">
    <location>
        <begin position="704"/>
        <end position="713"/>
    </location>
</feature>
<evidence type="ECO:0000259" key="5">
    <source>
        <dbReference type="PROSITE" id="PS50071"/>
    </source>
</evidence>
<dbReference type="InterPro" id="IPR009057">
    <property type="entry name" value="Homeodomain-like_sf"/>
</dbReference>
<gene>
    <name evidence="6" type="ORF">Nepgr_027837</name>
</gene>
<dbReference type="GO" id="GO:0005634">
    <property type="term" value="C:nucleus"/>
    <property type="evidence" value="ECO:0007669"/>
    <property type="project" value="UniProtKB-SubCell"/>
</dbReference>
<evidence type="ECO:0000256" key="3">
    <source>
        <dbReference type="PROSITE-ProRule" id="PRU00108"/>
    </source>
</evidence>
<dbReference type="PANTHER" id="PTHR33400">
    <property type="entry name" value="ZINC FINGER CCCH DOMAIN-CONTAINING PROTEIN 6-RELATED"/>
    <property type="match status" value="1"/>
</dbReference>
<evidence type="ECO:0000313" key="7">
    <source>
        <dbReference type="Proteomes" id="UP001279734"/>
    </source>
</evidence>
<comment type="caution">
    <text evidence="6">The sequence shown here is derived from an EMBL/GenBank/DDBJ whole genome shotgun (WGS) entry which is preliminary data.</text>
</comment>
<feature type="domain" description="Homeobox" evidence="5">
    <location>
        <begin position="65"/>
        <end position="125"/>
    </location>
</feature>
<comment type="subcellular location">
    <subcellularLocation>
        <location evidence="1 3">Nucleus</location>
    </subcellularLocation>
</comment>
<proteinExistence type="predicted"/>
<evidence type="ECO:0000313" key="6">
    <source>
        <dbReference type="EMBL" id="GMH25994.1"/>
    </source>
</evidence>
<dbReference type="InterPro" id="IPR001356">
    <property type="entry name" value="HD"/>
</dbReference>